<dbReference type="AlphaFoldDB" id="A0A326RKX4"/>
<accession>A0A326RKX4</accession>
<dbReference type="EMBL" id="QKTX01000020">
    <property type="protein sequence ID" value="PZV77563.1"/>
    <property type="molecule type" value="Genomic_DNA"/>
</dbReference>
<reference evidence="3 4" key="1">
    <citation type="submission" date="2018-06" db="EMBL/GenBank/DDBJ databases">
        <title>Genomic Encyclopedia of Archaeal and Bacterial Type Strains, Phase II (KMG-II): from individual species to whole genera.</title>
        <authorList>
            <person name="Goeker M."/>
        </authorList>
    </citation>
    <scope>NUCLEOTIDE SEQUENCE [LARGE SCALE GENOMIC DNA]</scope>
    <source>
        <strain evidence="3 4">T4</strain>
    </source>
</reference>
<evidence type="ECO:0000313" key="3">
    <source>
        <dbReference type="EMBL" id="PZV77563.1"/>
    </source>
</evidence>
<gene>
    <name evidence="3" type="ORF">CLV31_12031</name>
</gene>
<feature type="chain" id="PRO_5016337075" evidence="1">
    <location>
        <begin position="24"/>
        <end position="665"/>
    </location>
</feature>
<dbReference type="Proteomes" id="UP000248917">
    <property type="component" value="Unassembled WGS sequence"/>
</dbReference>
<dbReference type="InterPro" id="IPR012336">
    <property type="entry name" value="Thioredoxin-like_fold"/>
</dbReference>
<dbReference type="OrthoDB" id="9815205at2"/>
<evidence type="ECO:0000313" key="4">
    <source>
        <dbReference type="Proteomes" id="UP000248917"/>
    </source>
</evidence>
<dbReference type="Gene3D" id="3.40.30.10">
    <property type="entry name" value="Glutaredoxin"/>
    <property type="match status" value="1"/>
</dbReference>
<evidence type="ECO:0000259" key="2">
    <source>
        <dbReference type="PROSITE" id="PS51352"/>
    </source>
</evidence>
<proteinExistence type="predicted"/>
<dbReference type="Pfam" id="PF13905">
    <property type="entry name" value="Thioredoxin_8"/>
    <property type="match status" value="1"/>
</dbReference>
<dbReference type="RefSeq" id="WP_111394790.1">
    <property type="nucleotide sequence ID" value="NZ_QKTX01000020.1"/>
</dbReference>
<name>A0A326RKX4_9BACT</name>
<evidence type="ECO:0000256" key="1">
    <source>
        <dbReference type="SAM" id="SignalP"/>
    </source>
</evidence>
<feature type="signal peptide" evidence="1">
    <location>
        <begin position="1"/>
        <end position="23"/>
    </location>
</feature>
<keyword evidence="4" id="KW-1185">Reference proteome</keyword>
<dbReference type="InterPro" id="IPR013766">
    <property type="entry name" value="Thioredoxin_domain"/>
</dbReference>
<feature type="domain" description="Thioredoxin" evidence="2">
    <location>
        <begin position="506"/>
        <end position="654"/>
    </location>
</feature>
<keyword evidence="1" id="KW-0732">Signal</keyword>
<organism evidence="3 4">
    <name type="scientific">Algoriphagus aquaeductus</name>
    <dbReference type="NCBI Taxonomy" id="475299"/>
    <lineage>
        <taxon>Bacteria</taxon>
        <taxon>Pseudomonadati</taxon>
        <taxon>Bacteroidota</taxon>
        <taxon>Cytophagia</taxon>
        <taxon>Cytophagales</taxon>
        <taxon>Cyclobacteriaceae</taxon>
        <taxon>Algoriphagus</taxon>
    </lineage>
</organism>
<protein>
    <submittedName>
        <fullName evidence="3">Thioredoxin-like protein</fullName>
    </submittedName>
</protein>
<sequence>MKKFLFTCFLALPCLFGSTTVLRKVAESPPEPPLHRLAVHVSPHSGDTHRGGLFSRPDTFAQLDNSAETSVEAIYTTDVSAIDGGPILRSSDIRHPTSLPSSVSACPPWRGLPSTSKLNFGLVDSYLDMGAGEEATSLQPAPVTVLAHPTPVIPHPASVIWGRISEYGDRSQIKLTIYPEYYFPSTKAPGSNLLYLPLKLGNIMEGGYPKDRSFQYNLESRNQKQWFSLSLGETSAFLDRFLIEAGDSIQVFLNLESNALVFAGPAAEKFKLQQGLALIAAEAIARTTPVLYTQNPELVLQDPEYRAQMEEAKASAGPVLEIKKRSMSELDRLANYDVYQEGGQLLESWSWIDSFTGRVPENYQAFFRKEAELSAWKQYMNKIYSHLIYASKESRDTLFIERAKEVGLHAIRKAETFLEENLDPSSAAMMDYLSAKTKLQSLIFDKDLMDVAEFIPQHYWREKYLVSHFYESYQRISQVDEQLEHWISTVENPDFRQRLIEIRDLKGSGKLVSGFEFLDDKGDLKTFEEVSQADLILVEFWITGCKACVAFNERTLAVLKEKFGEDPRFQIITVSADFNPELWKSSLESGRYTQPEFTNLYTGPRNRNHPFLVRYGISSFPNRILINREGKFVQTSQVPFLAPDLIQLIESYLEPNSSTNPTNTL</sequence>
<comment type="caution">
    <text evidence="3">The sequence shown here is derived from an EMBL/GenBank/DDBJ whole genome shotgun (WGS) entry which is preliminary data.</text>
</comment>
<dbReference type="PROSITE" id="PS51352">
    <property type="entry name" value="THIOREDOXIN_2"/>
    <property type="match status" value="1"/>
</dbReference>
<dbReference type="SUPFAM" id="SSF52833">
    <property type="entry name" value="Thioredoxin-like"/>
    <property type="match status" value="1"/>
</dbReference>
<dbReference type="InterPro" id="IPR036249">
    <property type="entry name" value="Thioredoxin-like_sf"/>
</dbReference>